<evidence type="ECO:0000313" key="6">
    <source>
        <dbReference type="EMBL" id="KIF83402.1"/>
    </source>
</evidence>
<dbReference type="Pfam" id="PF00126">
    <property type="entry name" value="HTH_1"/>
    <property type="match status" value="1"/>
</dbReference>
<protein>
    <recommendedName>
        <fullName evidence="5">HTH lysR-type domain-containing protein</fullName>
    </recommendedName>
</protein>
<evidence type="ECO:0000256" key="4">
    <source>
        <dbReference type="ARBA" id="ARBA00023163"/>
    </source>
</evidence>
<dbReference type="Proteomes" id="UP000031572">
    <property type="component" value="Unassembled WGS sequence"/>
</dbReference>
<feature type="domain" description="HTH lysR-type" evidence="5">
    <location>
        <begin position="5"/>
        <end position="62"/>
    </location>
</feature>
<dbReference type="EMBL" id="JWJG01000028">
    <property type="protein sequence ID" value="KIF83402.1"/>
    <property type="molecule type" value="Genomic_DNA"/>
</dbReference>
<dbReference type="GO" id="GO:0003700">
    <property type="term" value="F:DNA-binding transcription factor activity"/>
    <property type="evidence" value="ECO:0007669"/>
    <property type="project" value="InterPro"/>
</dbReference>
<dbReference type="SUPFAM" id="SSF53850">
    <property type="entry name" value="Periplasmic binding protein-like II"/>
    <property type="match status" value="1"/>
</dbReference>
<keyword evidence="3" id="KW-0238">DNA-binding</keyword>
<sequence>MNTSDPLRGLNAFVRAAEARSFTGAARVLGLTPSAVSKAVTRLEQELAVRLFNRSPREVTLTPEGQEFFSHCQELVHGIEDARALVVGASLQPQGLLRVSAPVSFGQFVLAKALPAWLSAFPGIRVDVVLTDRITDLAEERLDVAIRMGSVPDSRLVARPLGSTPFATAASKKYLKRHGRPVTPSDLNDHVCLGYLLESTGGVRQWEFHVKGRRVTIEPRGPLGTGHASVLLDAAKGGLGIVQAP</sequence>
<evidence type="ECO:0000256" key="1">
    <source>
        <dbReference type="ARBA" id="ARBA00009437"/>
    </source>
</evidence>
<dbReference type="PANTHER" id="PTHR30537">
    <property type="entry name" value="HTH-TYPE TRANSCRIPTIONAL REGULATOR"/>
    <property type="match status" value="1"/>
</dbReference>
<dbReference type="InterPro" id="IPR036388">
    <property type="entry name" value="WH-like_DNA-bd_sf"/>
</dbReference>
<feature type="non-terminal residue" evidence="6">
    <location>
        <position position="245"/>
    </location>
</feature>
<evidence type="ECO:0000259" key="5">
    <source>
        <dbReference type="PROSITE" id="PS50931"/>
    </source>
</evidence>
<dbReference type="InterPro" id="IPR058163">
    <property type="entry name" value="LysR-type_TF_proteobact-type"/>
</dbReference>
<proteinExistence type="inferred from homology"/>
<dbReference type="Gene3D" id="3.40.190.290">
    <property type="match status" value="1"/>
</dbReference>
<dbReference type="OrthoDB" id="8538345at2"/>
<organism evidence="6 7">
    <name type="scientific">Noviherbaspirillum autotrophicum</name>
    <dbReference type="NCBI Taxonomy" id="709839"/>
    <lineage>
        <taxon>Bacteria</taxon>
        <taxon>Pseudomonadati</taxon>
        <taxon>Pseudomonadota</taxon>
        <taxon>Betaproteobacteria</taxon>
        <taxon>Burkholderiales</taxon>
        <taxon>Oxalobacteraceae</taxon>
        <taxon>Noviherbaspirillum</taxon>
    </lineage>
</organism>
<dbReference type="PROSITE" id="PS50931">
    <property type="entry name" value="HTH_LYSR"/>
    <property type="match status" value="1"/>
</dbReference>
<dbReference type="SUPFAM" id="SSF46785">
    <property type="entry name" value="Winged helix' DNA-binding domain"/>
    <property type="match status" value="1"/>
</dbReference>
<dbReference type="Gene3D" id="1.10.10.10">
    <property type="entry name" value="Winged helix-like DNA-binding domain superfamily/Winged helix DNA-binding domain"/>
    <property type="match status" value="1"/>
</dbReference>
<comment type="similarity">
    <text evidence="1">Belongs to the LysR transcriptional regulatory family.</text>
</comment>
<dbReference type="CDD" id="cd08422">
    <property type="entry name" value="PBP2_CrgA_like"/>
    <property type="match status" value="1"/>
</dbReference>
<keyword evidence="7" id="KW-1185">Reference proteome</keyword>
<comment type="caution">
    <text evidence="6">The sequence shown here is derived from an EMBL/GenBank/DDBJ whole genome shotgun (WGS) entry which is preliminary data.</text>
</comment>
<dbReference type="PRINTS" id="PR00039">
    <property type="entry name" value="HTHLYSR"/>
</dbReference>
<evidence type="ECO:0000256" key="3">
    <source>
        <dbReference type="ARBA" id="ARBA00023125"/>
    </source>
</evidence>
<dbReference type="RefSeq" id="WP_040042028.1">
    <property type="nucleotide sequence ID" value="NZ_JWJG01000028.1"/>
</dbReference>
<keyword evidence="4" id="KW-0804">Transcription</keyword>
<name>A0A0C1YRU4_9BURK</name>
<dbReference type="PANTHER" id="PTHR30537:SF5">
    <property type="entry name" value="HTH-TYPE TRANSCRIPTIONAL ACTIVATOR TTDR-RELATED"/>
    <property type="match status" value="1"/>
</dbReference>
<dbReference type="STRING" id="709839.TSA66_25270"/>
<reference evidence="6 7" key="1">
    <citation type="submission" date="2014-12" db="EMBL/GenBank/DDBJ databases">
        <title>Denitrispirillum autotrophicum gen. nov., sp. nov., Denitrifying, Facultatively Autotrophic Bacteria Isolated from Rice Paddy Soil.</title>
        <authorList>
            <person name="Ishii S."/>
            <person name="Ashida N."/>
            <person name="Ohno H."/>
            <person name="Otsuka S."/>
            <person name="Yokota A."/>
            <person name="Senoo K."/>
        </authorList>
    </citation>
    <scope>NUCLEOTIDE SEQUENCE [LARGE SCALE GENOMIC DNA]</scope>
    <source>
        <strain evidence="6 7">TSA66</strain>
    </source>
</reference>
<gene>
    <name evidence="6" type="ORF">TSA66_25270</name>
</gene>
<dbReference type="InterPro" id="IPR000847">
    <property type="entry name" value="LysR_HTH_N"/>
</dbReference>
<dbReference type="InterPro" id="IPR036390">
    <property type="entry name" value="WH_DNA-bd_sf"/>
</dbReference>
<accession>A0A0C1YRU4</accession>
<dbReference type="FunFam" id="1.10.10.10:FF:000001">
    <property type="entry name" value="LysR family transcriptional regulator"/>
    <property type="match status" value="1"/>
</dbReference>
<dbReference type="GO" id="GO:0003677">
    <property type="term" value="F:DNA binding"/>
    <property type="evidence" value="ECO:0007669"/>
    <property type="project" value="UniProtKB-KW"/>
</dbReference>
<dbReference type="InterPro" id="IPR005119">
    <property type="entry name" value="LysR_subst-bd"/>
</dbReference>
<evidence type="ECO:0000256" key="2">
    <source>
        <dbReference type="ARBA" id="ARBA00023015"/>
    </source>
</evidence>
<keyword evidence="2" id="KW-0805">Transcription regulation</keyword>
<evidence type="ECO:0000313" key="7">
    <source>
        <dbReference type="Proteomes" id="UP000031572"/>
    </source>
</evidence>
<dbReference type="AlphaFoldDB" id="A0A0C1YRU4"/>
<dbReference type="Pfam" id="PF03466">
    <property type="entry name" value="LysR_substrate"/>
    <property type="match status" value="1"/>
</dbReference>